<name>A0A136J0L4_9PEZI</name>
<keyword evidence="3" id="KW-1185">Reference proteome</keyword>
<dbReference type="InParanoid" id="A0A136J0L4"/>
<dbReference type="Proteomes" id="UP000070501">
    <property type="component" value="Unassembled WGS sequence"/>
</dbReference>
<proteinExistence type="predicted"/>
<organism evidence="2 3">
    <name type="scientific">Microdochium bolleyi</name>
    <dbReference type="NCBI Taxonomy" id="196109"/>
    <lineage>
        <taxon>Eukaryota</taxon>
        <taxon>Fungi</taxon>
        <taxon>Dikarya</taxon>
        <taxon>Ascomycota</taxon>
        <taxon>Pezizomycotina</taxon>
        <taxon>Sordariomycetes</taxon>
        <taxon>Xylariomycetidae</taxon>
        <taxon>Xylariales</taxon>
        <taxon>Microdochiaceae</taxon>
        <taxon>Microdochium</taxon>
    </lineage>
</organism>
<evidence type="ECO:0000256" key="1">
    <source>
        <dbReference type="SAM" id="MobiDB-lite"/>
    </source>
</evidence>
<dbReference type="EMBL" id="KQ964252">
    <property type="protein sequence ID" value="KXJ90574.1"/>
    <property type="molecule type" value="Genomic_DNA"/>
</dbReference>
<feature type="compositionally biased region" description="Basic and acidic residues" evidence="1">
    <location>
        <begin position="91"/>
        <end position="102"/>
    </location>
</feature>
<evidence type="ECO:0000313" key="2">
    <source>
        <dbReference type="EMBL" id="KXJ90574.1"/>
    </source>
</evidence>
<sequence length="145" mass="15455">MHSQVVAAGAGLVLSHMICLPVWWVGVSADNGLGDAFTVAGGGALGSGGGVALGCRDELGACWLPDDRSSSDLPGVCDEDARGQGTVTGDKTQREREGQESRRLSRAWRRSLASATWIIPPRVMSWQHLKRTWSRGRQASGVRTL</sequence>
<accession>A0A136J0L4</accession>
<feature type="non-terminal residue" evidence="2">
    <location>
        <position position="145"/>
    </location>
</feature>
<gene>
    <name evidence="2" type="ORF">Micbo1qcDRAFT_164151</name>
</gene>
<evidence type="ECO:0000313" key="3">
    <source>
        <dbReference type="Proteomes" id="UP000070501"/>
    </source>
</evidence>
<protein>
    <submittedName>
        <fullName evidence="2">Uncharacterized protein</fullName>
    </submittedName>
</protein>
<dbReference type="AlphaFoldDB" id="A0A136J0L4"/>
<feature type="region of interest" description="Disordered" evidence="1">
    <location>
        <begin position="70"/>
        <end position="102"/>
    </location>
</feature>
<reference evidence="3" key="1">
    <citation type="submission" date="2016-02" db="EMBL/GenBank/DDBJ databases">
        <title>Draft genome sequence of Microdochium bolleyi, a fungal endophyte of beachgrass.</title>
        <authorList>
            <consortium name="DOE Joint Genome Institute"/>
            <person name="David A.S."/>
            <person name="May G."/>
            <person name="Haridas S."/>
            <person name="Lim J."/>
            <person name="Wang M."/>
            <person name="Labutti K."/>
            <person name="Lipzen A."/>
            <person name="Barry K."/>
            <person name="Grigoriev I.V."/>
        </authorList>
    </citation>
    <scope>NUCLEOTIDE SEQUENCE [LARGE SCALE GENOMIC DNA]</scope>
    <source>
        <strain evidence="3">J235TASD1</strain>
    </source>
</reference>